<dbReference type="InterPro" id="IPR013078">
    <property type="entry name" value="His_Pase_superF_clade-1"/>
</dbReference>
<keyword evidence="7" id="KW-1185">Reference proteome</keyword>
<comment type="caution">
    <text evidence="6">The sequence shown here is derived from an EMBL/GenBank/DDBJ whole genome shotgun (WGS) entry which is preliminary data.</text>
</comment>
<dbReference type="InterPro" id="IPR015797">
    <property type="entry name" value="NUDIX_hydrolase-like_dom_sf"/>
</dbReference>
<comment type="similarity">
    <text evidence="1 3">Belongs to the Nudix hydrolase family.</text>
</comment>
<dbReference type="InterPro" id="IPR000086">
    <property type="entry name" value="NUDIX_hydrolase_dom"/>
</dbReference>
<evidence type="ECO:0000256" key="2">
    <source>
        <dbReference type="ARBA" id="ARBA00022801"/>
    </source>
</evidence>
<dbReference type="SUPFAM" id="SSF55811">
    <property type="entry name" value="Nudix"/>
    <property type="match status" value="1"/>
</dbReference>
<sequence length="303" mass="33812">MARTRPRSDGASRPAEPDIQAAGVVTFRPGREVLLVHRPKYDDWSFPKGKLERGEHPTAAAVREAAEETGLHVRLGPPLPLQRYSTGRRMKTVHYWTGRAVGDDDVSTYRPNDEIDDVQWVPLDKASDVLTYPYDRETLERARAVRRKTHAVVVLRHAAARSRRSWRGDDRERPLLRTGEVQADRLVPLLAAYDAADVVSSASLRCVQTLQPYVETTGYALDARRKLSEEDATGRAVEKIVAELLDGGRGAVICSHRPVLPLLYDALGLRTIQRGPELAPAEMLVVHVRKGRVVAVERHHTGP</sequence>
<dbReference type="CDD" id="cd03673">
    <property type="entry name" value="NUDIX_Ap6A_hydrolase"/>
    <property type="match status" value="1"/>
</dbReference>
<dbReference type="InterPro" id="IPR051325">
    <property type="entry name" value="Nudix_hydrolase_domain"/>
</dbReference>
<keyword evidence="2 3" id="KW-0378">Hydrolase</keyword>
<evidence type="ECO:0000313" key="7">
    <source>
        <dbReference type="Proteomes" id="UP001501821"/>
    </source>
</evidence>
<dbReference type="Gene3D" id="3.90.79.10">
    <property type="entry name" value="Nucleoside Triphosphate Pyrophosphohydrolase"/>
    <property type="match status" value="1"/>
</dbReference>
<gene>
    <name evidence="6" type="ORF">GCM10022242_31550</name>
</gene>
<dbReference type="Pfam" id="PF00300">
    <property type="entry name" value="His_Phos_1"/>
    <property type="match status" value="1"/>
</dbReference>
<evidence type="ECO:0000313" key="6">
    <source>
        <dbReference type="EMBL" id="GAA3827837.1"/>
    </source>
</evidence>
<dbReference type="PRINTS" id="PR00502">
    <property type="entry name" value="NUDIXFAMILY"/>
</dbReference>
<evidence type="ECO:0000259" key="5">
    <source>
        <dbReference type="PROSITE" id="PS51462"/>
    </source>
</evidence>
<dbReference type="Proteomes" id="UP001501821">
    <property type="component" value="Unassembled WGS sequence"/>
</dbReference>
<evidence type="ECO:0000256" key="4">
    <source>
        <dbReference type="SAM" id="MobiDB-lite"/>
    </source>
</evidence>
<dbReference type="RefSeq" id="WP_344777162.1">
    <property type="nucleotide sequence ID" value="NZ_BAABAH010000012.1"/>
</dbReference>
<evidence type="ECO:0000256" key="3">
    <source>
        <dbReference type="RuleBase" id="RU003476"/>
    </source>
</evidence>
<dbReference type="PROSITE" id="PS00893">
    <property type="entry name" value="NUDIX_BOX"/>
    <property type="match status" value="1"/>
</dbReference>
<protein>
    <submittedName>
        <fullName evidence="6">NUDIX hydrolase</fullName>
    </submittedName>
</protein>
<name>A0ABP7IVN4_9ACTN</name>
<evidence type="ECO:0000256" key="1">
    <source>
        <dbReference type="ARBA" id="ARBA00005582"/>
    </source>
</evidence>
<dbReference type="InterPro" id="IPR029033">
    <property type="entry name" value="His_PPase_superfam"/>
</dbReference>
<feature type="region of interest" description="Disordered" evidence="4">
    <location>
        <begin position="1"/>
        <end position="23"/>
    </location>
</feature>
<dbReference type="SMART" id="SM00855">
    <property type="entry name" value="PGAM"/>
    <property type="match status" value="1"/>
</dbReference>
<dbReference type="PANTHER" id="PTHR21340:SF0">
    <property type="entry name" value="BIS(5'-NUCLEOSYL)-TETRAPHOSPHATASE [ASYMMETRICAL]"/>
    <property type="match status" value="1"/>
</dbReference>
<proteinExistence type="inferred from homology"/>
<dbReference type="Pfam" id="PF00293">
    <property type="entry name" value="NUDIX"/>
    <property type="match status" value="1"/>
</dbReference>
<accession>A0ABP7IVN4</accession>
<feature type="domain" description="Nudix hydrolase" evidence="5">
    <location>
        <begin position="17"/>
        <end position="144"/>
    </location>
</feature>
<organism evidence="6 7">
    <name type="scientific">Nocardioides panacisoli</name>
    <dbReference type="NCBI Taxonomy" id="627624"/>
    <lineage>
        <taxon>Bacteria</taxon>
        <taxon>Bacillati</taxon>
        <taxon>Actinomycetota</taxon>
        <taxon>Actinomycetes</taxon>
        <taxon>Propionibacteriales</taxon>
        <taxon>Nocardioidaceae</taxon>
        <taxon>Nocardioides</taxon>
    </lineage>
</organism>
<dbReference type="PANTHER" id="PTHR21340">
    <property type="entry name" value="DIADENOSINE 5,5-P1,P4-TETRAPHOSPHATE PYROPHOSPHOHYDROLASE MUTT"/>
    <property type="match status" value="1"/>
</dbReference>
<feature type="compositionally biased region" description="Basic and acidic residues" evidence="4">
    <location>
        <begin position="1"/>
        <end position="10"/>
    </location>
</feature>
<dbReference type="Gene3D" id="3.40.50.1240">
    <property type="entry name" value="Phosphoglycerate mutase-like"/>
    <property type="match status" value="1"/>
</dbReference>
<dbReference type="CDD" id="cd07040">
    <property type="entry name" value="HP"/>
    <property type="match status" value="1"/>
</dbReference>
<dbReference type="PROSITE" id="PS51462">
    <property type="entry name" value="NUDIX"/>
    <property type="match status" value="1"/>
</dbReference>
<reference evidence="7" key="1">
    <citation type="journal article" date="2019" name="Int. J. Syst. Evol. Microbiol.">
        <title>The Global Catalogue of Microorganisms (GCM) 10K type strain sequencing project: providing services to taxonomists for standard genome sequencing and annotation.</title>
        <authorList>
            <consortium name="The Broad Institute Genomics Platform"/>
            <consortium name="The Broad Institute Genome Sequencing Center for Infectious Disease"/>
            <person name="Wu L."/>
            <person name="Ma J."/>
        </authorList>
    </citation>
    <scope>NUCLEOTIDE SEQUENCE [LARGE SCALE GENOMIC DNA]</scope>
    <source>
        <strain evidence="7">JCM 16953</strain>
    </source>
</reference>
<dbReference type="EMBL" id="BAABAH010000012">
    <property type="protein sequence ID" value="GAA3827837.1"/>
    <property type="molecule type" value="Genomic_DNA"/>
</dbReference>
<dbReference type="InterPro" id="IPR020084">
    <property type="entry name" value="NUDIX_hydrolase_CS"/>
</dbReference>
<dbReference type="InterPro" id="IPR020476">
    <property type="entry name" value="Nudix_hydrolase"/>
</dbReference>
<dbReference type="GO" id="GO:0016787">
    <property type="term" value="F:hydrolase activity"/>
    <property type="evidence" value="ECO:0007669"/>
    <property type="project" value="UniProtKB-KW"/>
</dbReference>
<dbReference type="SUPFAM" id="SSF53254">
    <property type="entry name" value="Phosphoglycerate mutase-like"/>
    <property type="match status" value="1"/>
</dbReference>